<dbReference type="InterPro" id="IPR036179">
    <property type="entry name" value="Ig-like_dom_sf"/>
</dbReference>
<dbReference type="PANTHER" id="PTHR44337">
    <property type="entry name" value="CARCINOEMBRYONIC ANTIGEN-RELATED CELL ADHESION MOLECULE 8"/>
    <property type="match status" value="1"/>
</dbReference>
<feature type="chain" id="PRO_5035889228" evidence="6">
    <location>
        <begin position="23"/>
        <end position="655"/>
    </location>
</feature>
<proteinExistence type="predicted"/>
<evidence type="ECO:0000313" key="9">
    <source>
        <dbReference type="RefSeq" id="XP_038850712.1"/>
    </source>
</evidence>
<dbReference type="PROSITE" id="PS50835">
    <property type="entry name" value="IG_LIKE"/>
    <property type="match status" value="4"/>
</dbReference>
<reference evidence="9" key="1">
    <citation type="submission" date="2025-08" db="UniProtKB">
        <authorList>
            <consortium name="RefSeq"/>
        </authorList>
    </citation>
    <scope>IDENTIFICATION</scope>
    <source>
        <tissue evidence="9">White muscle</tissue>
    </source>
</reference>
<keyword evidence="8" id="KW-1185">Reference proteome</keyword>
<dbReference type="RefSeq" id="XP_038850712.1">
    <property type="nucleotide sequence ID" value="XM_038994784.1"/>
</dbReference>
<dbReference type="SMART" id="SM00408">
    <property type="entry name" value="IGc2"/>
    <property type="match status" value="4"/>
</dbReference>
<evidence type="ECO:0000256" key="6">
    <source>
        <dbReference type="SAM" id="SignalP"/>
    </source>
</evidence>
<accession>A0A8U0QWB1</accession>
<dbReference type="SMART" id="SM00409">
    <property type="entry name" value="IG"/>
    <property type="match status" value="5"/>
</dbReference>
<dbReference type="InterPro" id="IPR052598">
    <property type="entry name" value="IgSF_CEA-related"/>
</dbReference>
<dbReference type="Pfam" id="PF13895">
    <property type="entry name" value="Ig_2"/>
    <property type="match status" value="1"/>
</dbReference>
<dbReference type="PANTHER" id="PTHR44337:SF16">
    <property type="entry name" value="CARCINOEMBRYONIC ANTIGEN-RELATED CELL ADHESION MOLECULE 20-LIKE-RELATED"/>
    <property type="match status" value="1"/>
</dbReference>
<dbReference type="CDD" id="cd00096">
    <property type="entry name" value="Ig"/>
    <property type="match status" value="1"/>
</dbReference>
<organism evidence="8 9">
    <name type="scientific">Salvelinus namaycush</name>
    <name type="common">Lake trout</name>
    <name type="synonym">Salmo namaycush</name>
    <dbReference type="NCBI Taxonomy" id="8040"/>
    <lineage>
        <taxon>Eukaryota</taxon>
        <taxon>Metazoa</taxon>
        <taxon>Chordata</taxon>
        <taxon>Craniata</taxon>
        <taxon>Vertebrata</taxon>
        <taxon>Euteleostomi</taxon>
        <taxon>Actinopterygii</taxon>
        <taxon>Neopterygii</taxon>
        <taxon>Teleostei</taxon>
        <taxon>Protacanthopterygii</taxon>
        <taxon>Salmoniformes</taxon>
        <taxon>Salmonidae</taxon>
        <taxon>Salmoninae</taxon>
        <taxon>Salvelinus</taxon>
    </lineage>
</organism>
<sequence length="655" mass="69984">MDFHHSTSLTVYLLSILGYCAGQDALPSGPVNGTLGGNVIFKTTINPTTLFAISWTFGEPPVSVVDFVSSAGSVIGVGYVGRISLDNSTGSLELRKLTLIDSGTYRVSLRTADVIQVGSTSLIVYETISNVTLRANVIDLMELNDTVIFSCSVSSGSSPFSYRWLNGSSEVTARYGIQLGDGGRTLTIANVTRYDQGPYRCIVSNPVSSKPSQNLTLIISYGPENTTMKVTPLDVLYGSGSNLTLSCSAESSPSAQFQWLLNGTLLSNNGPELRLENIQANQSGSYSCWAHNTRTLRYQISEPSDITVLEPISGANITTTPNSSIIEGGSVNLTCDASGAIITREWMKDGHPLSAGGNIIISEDKRVLSINPVKRTDSGEYRCRVSNPISTANAKHGLIVNYGPDGMEIMGPSEIEVGQKITLTCSADSIPTSSYTWVLNGTEIPGHSPEFTKEKSEYSDSGDYTCTATNNVTGNKTSVVHKLSVKTEGSLSQGLSAGAIAGIVIGVLLVLGVAVGVAVYFMKIKGFFKKESSRSVGNTGKSSANGGGPGGNQPALCPPYLRRLLLQITGMMALSSVWRMSCASCLLKKYLRLIQGPELCRHHTIPEEGWWVSSAGEPGYFLHRVRSGPSQQPAWSACRTTHLQIPPFLGEKAWP</sequence>
<dbReference type="Pfam" id="PF07686">
    <property type="entry name" value="V-set"/>
    <property type="match status" value="1"/>
</dbReference>
<keyword evidence="4" id="KW-0393">Immunoglobulin domain</keyword>
<name>A0A8U0QWB1_SALNM</name>
<feature type="domain" description="Ig-like" evidence="7">
    <location>
        <begin position="223"/>
        <end position="301"/>
    </location>
</feature>
<keyword evidence="5" id="KW-0472">Membrane</keyword>
<dbReference type="InterPro" id="IPR013783">
    <property type="entry name" value="Ig-like_fold"/>
</dbReference>
<dbReference type="Proteomes" id="UP000808372">
    <property type="component" value="Chromosome 5"/>
</dbReference>
<keyword evidence="3" id="KW-0325">Glycoprotein</keyword>
<dbReference type="AlphaFoldDB" id="A0A8U0QWB1"/>
<dbReference type="SUPFAM" id="SSF48726">
    <property type="entry name" value="Immunoglobulin"/>
    <property type="match status" value="5"/>
</dbReference>
<dbReference type="Gene3D" id="2.60.40.10">
    <property type="entry name" value="Immunoglobulins"/>
    <property type="match status" value="5"/>
</dbReference>
<feature type="transmembrane region" description="Helical" evidence="5">
    <location>
        <begin position="499"/>
        <end position="522"/>
    </location>
</feature>
<evidence type="ECO:0000256" key="4">
    <source>
        <dbReference type="ARBA" id="ARBA00023319"/>
    </source>
</evidence>
<evidence type="ECO:0000256" key="3">
    <source>
        <dbReference type="ARBA" id="ARBA00023180"/>
    </source>
</evidence>
<dbReference type="Pfam" id="PF13927">
    <property type="entry name" value="Ig_3"/>
    <property type="match status" value="3"/>
</dbReference>
<protein>
    <submittedName>
        <fullName evidence="9">Carcinoembryonic antigen-related cell adhesion molecule 5-like isoform X1</fullName>
    </submittedName>
</protein>
<feature type="signal peptide" evidence="6">
    <location>
        <begin position="1"/>
        <end position="22"/>
    </location>
</feature>
<dbReference type="InterPro" id="IPR007110">
    <property type="entry name" value="Ig-like_dom"/>
</dbReference>
<dbReference type="GeneID" id="120048669"/>
<evidence type="ECO:0000259" key="7">
    <source>
        <dbReference type="PROSITE" id="PS50835"/>
    </source>
</evidence>
<dbReference type="InterPro" id="IPR013106">
    <property type="entry name" value="Ig_V-set"/>
</dbReference>
<feature type="domain" description="Ig-like" evidence="7">
    <location>
        <begin position="303"/>
        <end position="401"/>
    </location>
</feature>
<keyword evidence="1 6" id="KW-0732">Signal</keyword>
<feature type="domain" description="Ig-like" evidence="7">
    <location>
        <begin position="144"/>
        <end position="220"/>
    </location>
</feature>
<evidence type="ECO:0000256" key="2">
    <source>
        <dbReference type="ARBA" id="ARBA00023157"/>
    </source>
</evidence>
<feature type="domain" description="Ig-like" evidence="7">
    <location>
        <begin position="404"/>
        <end position="484"/>
    </location>
</feature>
<dbReference type="InterPro" id="IPR003598">
    <property type="entry name" value="Ig_sub2"/>
</dbReference>
<dbReference type="KEGG" id="snh:120048669"/>
<keyword evidence="5" id="KW-1133">Transmembrane helix</keyword>
<evidence type="ECO:0000256" key="1">
    <source>
        <dbReference type="ARBA" id="ARBA00022729"/>
    </source>
</evidence>
<evidence type="ECO:0000256" key="5">
    <source>
        <dbReference type="SAM" id="Phobius"/>
    </source>
</evidence>
<dbReference type="InterPro" id="IPR003599">
    <property type="entry name" value="Ig_sub"/>
</dbReference>
<evidence type="ECO:0000313" key="8">
    <source>
        <dbReference type="Proteomes" id="UP000808372"/>
    </source>
</evidence>
<gene>
    <name evidence="9" type="primary">LOC120048669</name>
</gene>
<keyword evidence="2" id="KW-1015">Disulfide bond</keyword>
<keyword evidence="5" id="KW-0812">Transmembrane</keyword>